<evidence type="ECO:0000313" key="3">
    <source>
        <dbReference type="Proteomes" id="UP000198598"/>
    </source>
</evidence>
<reference evidence="2 3" key="1">
    <citation type="submission" date="2016-10" db="EMBL/GenBank/DDBJ databases">
        <authorList>
            <person name="de Groot N.N."/>
        </authorList>
    </citation>
    <scope>NUCLEOTIDE SEQUENCE [LARGE SCALE GENOMIC DNA]</scope>
    <source>
        <strain evidence="2 3">DSM 26130</strain>
    </source>
</reference>
<keyword evidence="1" id="KW-0812">Transmembrane</keyword>
<sequence length="75" mass="8242">MASVTTSIEVLMLKLLAAMLTVVLVLVLFVAISDEVSGKAMWTIDGSLDFDHQGKLSLHCFLSVTYHTISYTTTY</sequence>
<dbReference type="Proteomes" id="UP000198598">
    <property type="component" value="Unassembled WGS sequence"/>
</dbReference>
<keyword evidence="1" id="KW-0472">Membrane</keyword>
<protein>
    <submittedName>
        <fullName evidence="2">Uncharacterized protein</fullName>
    </submittedName>
</protein>
<gene>
    <name evidence="2" type="ORF">SAMN05216167_12711</name>
</gene>
<evidence type="ECO:0000256" key="1">
    <source>
        <dbReference type="SAM" id="Phobius"/>
    </source>
</evidence>
<dbReference type="EMBL" id="FOLQ01000027">
    <property type="protein sequence ID" value="SFF07039.1"/>
    <property type="molecule type" value="Genomic_DNA"/>
</dbReference>
<dbReference type="AlphaFoldDB" id="A0A1I2FQ98"/>
<accession>A0A1I2FQ98</accession>
<keyword evidence="1" id="KW-1133">Transmembrane helix</keyword>
<feature type="transmembrane region" description="Helical" evidence="1">
    <location>
        <begin position="12"/>
        <end position="32"/>
    </location>
</feature>
<evidence type="ECO:0000313" key="2">
    <source>
        <dbReference type="EMBL" id="SFF07039.1"/>
    </source>
</evidence>
<organism evidence="2 3">
    <name type="scientific">Spirosoma endophyticum</name>
    <dbReference type="NCBI Taxonomy" id="662367"/>
    <lineage>
        <taxon>Bacteria</taxon>
        <taxon>Pseudomonadati</taxon>
        <taxon>Bacteroidota</taxon>
        <taxon>Cytophagia</taxon>
        <taxon>Cytophagales</taxon>
        <taxon>Cytophagaceae</taxon>
        <taxon>Spirosoma</taxon>
    </lineage>
</organism>
<proteinExistence type="predicted"/>
<name>A0A1I2FQ98_9BACT</name>
<keyword evidence="3" id="KW-1185">Reference proteome</keyword>